<sequence>MKKMMPGRYNPTIKRKLMVLVVGHLLLFSVLVYALFFWFQSLLEEKISALALQTMETVIGNVEVYINNNIRLSNTIASDSTLVKLVRENPDFASSESMWSLVQVLEKLKNFSVINQYIYSIAVYNSESGKVLSTTDGIYNAPAGQLEWAEQMKRQGNGLVIGADLNGVVPKYSQGSARSMISVIRPLPGNDRNNLLIVNSDKQVLDLFIGDIELFSGTGIMISDTGGSVFYGKGNLPEASRQPALGKNRSANQPFETVRYGAQKYIAVHKSSDLTGWNVSLIIPHDEIMKDVVNMMRASVLIMIGITVLVLLLFGLLYVQIFTPIRRLMQSMVSVEKGLTFHPVEIRRMDELGFLQQRFNEMVSNEQQMRKTIYEEQLHKKEIELKFLQSQVNPHFLYNTLDSIYWVAEQSGVDEIGDVVLDLSKFFRLSLSRGKDFITIAETVLHLEYYLRIQQFRHTGKFEVVWDVEEQLAQVEVMKLMLQPVVENAIIHGLERAAEACRLTIRIHRQDEWLRCSVEDTGIGMDEQTLKHLLHEIMHDEGPSGTTYGLRNLYQRLHIVYGDDMKFSIRSKPQEGTIVTIRIRLSRLGGKGLEDEGHHR</sequence>
<evidence type="ECO:0000256" key="1">
    <source>
        <dbReference type="ARBA" id="ARBA00004651"/>
    </source>
</evidence>
<proteinExistence type="predicted"/>
<keyword evidence="4" id="KW-0808">Transferase</keyword>
<keyword evidence="2" id="KW-1003">Cell membrane</keyword>
<dbReference type="EMBL" id="BMGR01000004">
    <property type="protein sequence ID" value="GGG00416.1"/>
    <property type="molecule type" value="Genomic_DNA"/>
</dbReference>
<dbReference type="InterPro" id="IPR003594">
    <property type="entry name" value="HATPase_dom"/>
</dbReference>
<reference evidence="11" key="2">
    <citation type="submission" date="2020-09" db="EMBL/GenBank/DDBJ databases">
        <authorList>
            <person name="Sun Q."/>
            <person name="Zhou Y."/>
        </authorList>
    </citation>
    <scope>NUCLEOTIDE SEQUENCE</scope>
    <source>
        <strain evidence="11">CGMCC 1.12987</strain>
    </source>
</reference>
<keyword evidence="6 11" id="KW-0418">Kinase</keyword>
<keyword evidence="7 9" id="KW-1133">Transmembrane helix</keyword>
<dbReference type="Pfam" id="PF02518">
    <property type="entry name" value="HATPase_c"/>
    <property type="match status" value="1"/>
</dbReference>
<dbReference type="SUPFAM" id="SSF55874">
    <property type="entry name" value="ATPase domain of HSP90 chaperone/DNA topoisomerase II/histidine kinase"/>
    <property type="match status" value="1"/>
</dbReference>
<dbReference type="InterPro" id="IPR003660">
    <property type="entry name" value="HAMP_dom"/>
</dbReference>
<dbReference type="Gene3D" id="6.10.340.10">
    <property type="match status" value="1"/>
</dbReference>
<comment type="caution">
    <text evidence="11">The sequence shown here is derived from an EMBL/GenBank/DDBJ whole genome shotgun (WGS) entry which is preliminary data.</text>
</comment>
<dbReference type="PANTHER" id="PTHR34220:SF7">
    <property type="entry name" value="SENSOR HISTIDINE KINASE YPDA"/>
    <property type="match status" value="1"/>
</dbReference>
<dbReference type="SMART" id="SM00387">
    <property type="entry name" value="HATPase_c"/>
    <property type="match status" value="1"/>
</dbReference>
<dbReference type="AlphaFoldDB" id="A0A917FRX4"/>
<feature type="transmembrane region" description="Helical" evidence="9">
    <location>
        <begin position="298"/>
        <end position="319"/>
    </location>
</feature>
<evidence type="ECO:0000256" key="9">
    <source>
        <dbReference type="SAM" id="Phobius"/>
    </source>
</evidence>
<dbReference type="InterPro" id="IPR036890">
    <property type="entry name" value="HATPase_C_sf"/>
</dbReference>
<keyword evidence="12" id="KW-1185">Reference proteome</keyword>
<evidence type="ECO:0000256" key="4">
    <source>
        <dbReference type="ARBA" id="ARBA00022679"/>
    </source>
</evidence>
<evidence type="ECO:0000256" key="3">
    <source>
        <dbReference type="ARBA" id="ARBA00022553"/>
    </source>
</evidence>
<dbReference type="PANTHER" id="PTHR34220">
    <property type="entry name" value="SENSOR HISTIDINE KINASE YPDA"/>
    <property type="match status" value="1"/>
</dbReference>
<name>A0A917FRX4_9BACL</name>
<dbReference type="GO" id="GO:0000155">
    <property type="term" value="F:phosphorelay sensor kinase activity"/>
    <property type="evidence" value="ECO:0007669"/>
    <property type="project" value="InterPro"/>
</dbReference>
<evidence type="ECO:0000256" key="8">
    <source>
        <dbReference type="ARBA" id="ARBA00023136"/>
    </source>
</evidence>
<dbReference type="Proteomes" id="UP000644756">
    <property type="component" value="Unassembled WGS sequence"/>
</dbReference>
<dbReference type="GO" id="GO:0005886">
    <property type="term" value="C:plasma membrane"/>
    <property type="evidence" value="ECO:0007669"/>
    <property type="project" value="UniProtKB-SubCell"/>
</dbReference>
<protein>
    <submittedName>
        <fullName evidence="11">Sensor histidine kinase YesM</fullName>
    </submittedName>
</protein>
<dbReference type="RefSeq" id="WP_188530610.1">
    <property type="nucleotide sequence ID" value="NZ_BMGR01000004.1"/>
</dbReference>
<dbReference type="SUPFAM" id="SSF158472">
    <property type="entry name" value="HAMP domain-like"/>
    <property type="match status" value="1"/>
</dbReference>
<keyword evidence="8 9" id="KW-0472">Membrane</keyword>
<dbReference type="InterPro" id="IPR050640">
    <property type="entry name" value="Bact_2-comp_sensor_kinase"/>
</dbReference>
<dbReference type="SMART" id="SM00304">
    <property type="entry name" value="HAMP"/>
    <property type="match status" value="1"/>
</dbReference>
<evidence type="ECO:0000313" key="11">
    <source>
        <dbReference type="EMBL" id="GGG00416.1"/>
    </source>
</evidence>
<dbReference type="Pfam" id="PF02743">
    <property type="entry name" value="dCache_1"/>
    <property type="match status" value="1"/>
</dbReference>
<organism evidence="11 12">
    <name type="scientific">Paenibacillus abyssi</name>
    <dbReference type="NCBI Taxonomy" id="1340531"/>
    <lineage>
        <taxon>Bacteria</taxon>
        <taxon>Bacillati</taxon>
        <taxon>Bacillota</taxon>
        <taxon>Bacilli</taxon>
        <taxon>Bacillales</taxon>
        <taxon>Paenibacillaceae</taxon>
        <taxon>Paenibacillus</taxon>
    </lineage>
</organism>
<dbReference type="InterPro" id="IPR033479">
    <property type="entry name" value="dCache_1"/>
</dbReference>
<accession>A0A917FRX4</accession>
<reference evidence="11" key="1">
    <citation type="journal article" date="2014" name="Int. J. Syst. Evol. Microbiol.">
        <title>Complete genome sequence of Corynebacterium casei LMG S-19264T (=DSM 44701T), isolated from a smear-ripened cheese.</title>
        <authorList>
            <consortium name="US DOE Joint Genome Institute (JGI-PGF)"/>
            <person name="Walter F."/>
            <person name="Albersmeier A."/>
            <person name="Kalinowski J."/>
            <person name="Ruckert C."/>
        </authorList>
    </citation>
    <scope>NUCLEOTIDE SEQUENCE</scope>
    <source>
        <strain evidence="11">CGMCC 1.12987</strain>
    </source>
</reference>
<keyword evidence="3" id="KW-0597">Phosphoprotein</keyword>
<evidence type="ECO:0000256" key="5">
    <source>
        <dbReference type="ARBA" id="ARBA00022692"/>
    </source>
</evidence>
<dbReference type="Pfam" id="PF00672">
    <property type="entry name" value="HAMP"/>
    <property type="match status" value="1"/>
</dbReference>
<evidence type="ECO:0000256" key="7">
    <source>
        <dbReference type="ARBA" id="ARBA00022989"/>
    </source>
</evidence>
<dbReference type="CDD" id="cd06225">
    <property type="entry name" value="HAMP"/>
    <property type="match status" value="1"/>
</dbReference>
<dbReference type="Gene3D" id="3.30.565.10">
    <property type="entry name" value="Histidine kinase-like ATPase, C-terminal domain"/>
    <property type="match status" value="1"/>
</dbReference>
<comment type="subcellular location">
    <subcellularLocation>
        <location evidence="1">Cell membrane</location>
        <topology evidence="1">Multi-pass membrane protein</topology>
    </subcellularLocation>
</comment>
<dbReference type="Pfam" id="PF06580">
    <property type="entry name" value="His_kinase"/>
    <property type="match status" value="1"/>
</dbReference>
<evidence type="ECO:0000256" key="6">
    <source>
        <dbReference type="ARBA" id="ARBA00022777"/>
    </source>
</evidence>
<evidence type="ECO:0000259" key="10">
    <source>
        <dbReference type="PROSITE" id="PS50885"/>
    </source>
</evidence>
<feature type="domain" description="HAMP" evidence="10">
    <location>
        <begin position="319"/>
        <end position="371"/>
    </location>
</feature>
<dbReference type="InterPro" id="IPR010559">
    <property type="entry name" value="Sig_transdc_His_kin_internal"/>
</dbReference>
<evidence type="ECO:0000256" key="2">
    <source>
        <dbReference type="ARBA" id="ARBA00022475"/>
    </source>
</evidence>
<gene>
    <name evidence="11" type="primary">yesM</name>
    <name evidence="11" type="ORF">GCM10010916_17010</name>
</gene>
<dbReference type="PROSITE" id="PS50885">
    <property type="entry name" value="HAMP"/>
    <property type="match status" value="1"/>
</dbReference>
<evidence type="ECO:0000313" key="12">
    <source>
        <dbReference type="Proteomes" id="UP000644756"/>
    </source>
</evidence>
<keyword evidence="5 9" id="KW-0812">Transmembrane</keyword>